<proteinExistence type="predicted"/>
<dbReference type="EMBL" id="JBHTIU010000012">
    <property type="protein sequence ID" value="MFD0868440.1"/>
    <property type="molecule type" value="Genomic_DNA"/>
</dbReference>
<dbReference type="PANTHER" id="PTHR35007:SF1">
    <property type="entry name" value="PILUS ASSEMBLY PROTEIN"/>
    <property type="match status" value="1"/>
</dbReference>
<evidence type="ECO:0000256" key="3">
    <source>
        <dbReference type="ARBA" id="ARBA00022692"/>
    </source>
</evidence>
<evidence type="ECO:0000256" key="4">
    <source>
        <dbReference type="ARBA" id="ARBA00022989"/>
    </source>
</evidence>
<keyword evidence="2" id="KW-1003">Cell membrane</keyword>
<feature type="transmembrane region" description="Helical" evidence="6">
    <location>
        <begin position="246"/>
        <end position="270"/>
    </location>
</feature>
<evidence type="ECO:0000256" key="2">
    <source>
        <dbReference type="ARBA" id="ARBA00022475"/>
    </source>
</evidence>
<keyword evidence="4 6" id="KW-1133">Transmembrane helix</keyword>
<dbReference type="InterPro" id="IPR018076">
    <property type="entry name" value="T2SS_GspF_dom"/>
</dbReference>
<evidence type="ECO:0000313" key="8">
    <source>
        <dbReference type="EMBL" id="MFD0868440.1"/>
    </source>
</evidence>
<evidence type="ECO:0000256" key="1">
    <source>
        <dbReference type="ARBA" id="ARBA00004651"/>
    </source>
</evidence>
<feature type="transmembrane region" description="Helical" evidence="6">
    <location>
        <begin position="222"/>
        <end position="240"/>
    </location>
</feature>
<protein>
    <submittedName>
        <fullName evidence="8">Type II secretion system F family protein</fullName>
    </submittedName>
</protein>
<reference evidence="9" key="1">
    <citation type="journal article" date="2019" name="Int. J. Syst. Evol. Microbiol.">
        <title>The Global Catalogue of Microorganisms (GCM) 10K type strain sequencing project: providing services to taxonomists for standard genome sequencing and annotation.</title>
        <authorList>
            <consortium name="The Broad Institute Genomics Platform"/>
            <consortium name="The Broad Institute Genome Sequencing Center for Infectious Disease"/>
            <person name="Wu L."/>
            <person name="Ma J."/>
        </authorList>
    </citation>
    <scope>NUCLEOTIDE SEQUENCE [LARGE SCALE GENOMIC DNA]</scope>
    <source>
        <strain evidence="9">CCUG 57263</strain>
    </source>
</reference>
<dbReference type="InterPro" id="IPR042094">
    <property type="entry name" value="T2SS_GspF_sf"/>
</dbReference>
<feature type="domain" description="Type II secretion system protein GspF" evidence="7">
    <location>
        <begin position="106"/>
        <end position="235"/>
    </location>
</feature>
<gene>
    <name evidence="8" type="ORF">ACFQ03_04720</name>
</gene>
<comment type="subcellular location">
    <subcellularLocation>
        <location evidence="1">Cell membrane</location>
        <topology evidence="1">Multi-pass membrane protein</topology>
    </subcellularLocation>
</comment>
<comment type="caution">
    <text evidence="8">The sequence shown here is derived from an EMBL/GenBank/DDBJ whole genome shotgun (WGS) entry which is preliminary data.</text>
</comment>
<evidence type="ECO:0000256" key="6">
    <source>
        <dbReference type="SAM" id="Phobius"/>
    </source>
</evidence>
<feature type="transmembrane region" description="Helical" evidence="6">
    <location>
        <begin position="69"/>
        <end position="85"/>
    </location>
</feature>
<keyword evidence="3 6" id="KW-0812">Transmembrane</keyword>
<organism evidence="8 9">
    <name type="scientific">Paenibacillus residui</name>
    <dbReference type="NCBI Taxonomy" id="629724"/>
    <lineage>
        <taxon>Bacteria</taxon>
        <taxon>Bacillati</taxon>
        <taxon>Bacillota</taxon>
        <taxon>Bacilli</taxon>
        <taxon>Bacillales</taxon>
        <taxon>Paenibacillaceae</taxon>
        <taxon>Paenibacillus</taxon>
    </lineage>
</organism>
<dbReference type="PANTHER" id="PTHR35007">
    <property type="entry name" value="INTEGRAL MEMBRANE PROTEIN-RELATED"/>
    <property type="match status" value="1"/>
</dbReference>
<keyword evidence="9" id="KW-1185">Reference proteome</keyword>
<dbReference type="Pfam" id="PF00482">
    <property type="entry name" value="T2SSF"/>
    <property type="match status" value="1"/>
</dbReference>
<keyword evidence="5 6" id="KW-0472">Membrane</keyword>
<evidence type="ECO:0000256" key="5">
    <source>
        <dbReference type="ARBA" id="ARBA00023136"/>
    </source>
</evidence>
<sequence length="278" mass="31179">MFVWGLLSLLERTRKSKQGDISQFKVSRAETVIDYSVYRLSVQERVMAVVVASGSLYAVGYLFYKQPLISLIMAALGLFYPKWISRKKMIKRKAELNDQFRQALFSLSSSLTAGKSVESGLAEAVNDLKTLYSNPNTYIIAEFDRMNRKIQNGETIEAVLREFDERADLEDIHNFVDVFVTCKRSGGNLIEVVRRTANIIGEKIEIQQEIAVLIAQKKFESAILSAAPLAVIGLLTISSPDYMAPLYSGLTGPLIMTLCLVLLLGCHWLVKKIMDIKV</sequence>
<dbReference type="Proteomes" id="UP001597120">
    <property type="component" value="Unassembled WGS sequence"/>
</dbReference>
<evidence type="ECO:0000259" key="7">
    <source>
        <dbReference type="Pfam" id="PF00482"/>
    </source>
</evidence>
<evidence type="ECO:0000313" key="9">
    <source>
        <dbReference type="Proteomes" id="UP001597120"/>
    </source>
</evidence>
<dbReference type="Gene3D" id="1.20.81.30">
    <property type="entry name" value="Type II secretion system (T2SS), domain F"/>
    <property type="match status" value="1"/>
</dbReference>
<name>A0ABW3D4T4_9BACL</name>
<accession>A0ABW3D4T4</accession>
<dbReference type="RefSeq" id="WP_379286406.1">
    <property type="nucleotide sequence ID" value="NZ_JBHTIU010000012.1"/>
</dbReference>